<evidence type="ECO:0000313" key="6">
    <source>
        <dbReference type="EMBL" id="REI39953.1"/>
    </source>
</evidence>
<dbReference type="Gene3D" id="3.40.50.1000">
    <property type="entry name" value="HAD superfamily/HAD-like"/>
    <property type="match status" value="1"/>
</dbReference>
<organism evidence="6 7">
    <name type="scientific">Psychrilyobacter piezotolerans</name>
    <dbReference type="NCBI Taxonomy" id="2293438"/>
    <lineage>
        <taxon>Bacteria</taxon>
        <taxon>Fusobacteriati</taxon>
        <taxon>Fusobacteriota</taxon>
        <taxon>Fusobacteriia</taxon>
        <taxon>Fusobacteriales</taxon>
        <taxon>Fusobacteriaceae</taxon>
        <taxon>Psychrilyobacter</taxon>
    </lineage>
</organism>
<dbReference type="GO" id="GO:0016787">
    <property type="term" value="F:hydrolase activity"/>
    <property type="evidence" value="ECO:0007669"/>
    <property type="project" value="UniProtKB-KW"/>
</dbReference>
<dbReference type="SFLD" id="SFLDS00003">
    <property type="entry name" value="Haloacid_Dehalogenase"/>
    <property type="match status" value="1"/>
</dbReference>
<accession>A0ABX9KE70</accession>
<proteinExistence type="inferred from homology"/>
<keyword evidence="2" id="KW-0479">Metal-binding</keyword>
<dbReference type="NCBIfam" id="TIGR01484">
    <property type="entry name" value="HAD-SF-IIB"/>
    <property type="match status" value="1"/>
</dbReference>
<protein>
    <submittedName>
        <fullName evidence="6">Cof-type HAD-IIB family hydrolase</fullName>
    </submittedName>
</protein>
<dbReference type="EMBL" id="QUAJ01000027">
    <property type="protein sequence ID" value="REI39953.1"/>
    <property type="molecule type" value="Genomic_DNA"/>
</dbReference>
<dbReference type="Gene3D" id="3.30.1240.10">
    <property type="match status" value="1"/>
</dbReference>
<comment type="similarity">
    <text evidence="5">Belongs to the HAD-like hydrolase superfamily. Cof family.</text>
</comment>
<evidence type="ECO:0000256" key="5">
    <source>
        <dbReference type="ARBA" id="ARBA00034778"/>
    </source>
</evidence>
<dbReference type="Proteomes" id="UP000263486">
    <property type="component" value="Unassembled WGS sequence"/>
</dbReference>
<keyword evidence="7" id="KW-1185">Reference proteome</keyword>
<dbReference type="NCBIfam" id="TIGR00099">
    <property type="entry name" value="Cof-subfamily"/>
    <property type="match status" value="1"/>
</dbReference>
<dbReference type="InterPro" id="IPR006379">
    <property type="entry name" value="HAD-SF_hydro_IIB"/>
</dbReference>
<evidence type="ECO:0000256" key="2">
    <source>
        <dbReference type="ARBA" id="ARBA00022723"/>
    </source>
</evidence>
<evidence type="ECO:0000256" key="4">
    <source>
        <dbReference type="ARBA" id="ARBA00022842"/>
    </source>
</evidence>
<dbReference type="SFLD" id="SFLDG01144">
    <property type="entry name" value="C2.B.4:_PGP_Like"/>
    <property type="match status" value="1"/>
</dbReference>
<evidence type="ECO:0000256" key="1">
    <source>
        <dbReference type="ARBA" id="ARBA00001946"/>
    </source>
</evidence>
<evidence type="ECO:0000313" key="7">
    <source>
        <dbReference type="Proteomes" id="UP000263486"/>
    </source>
</evidence>
<keyword evidence="3 6" id="KW-0378">Hydrolase</keyword>
<name>A0ABX9KE70_9FUSO</name>
<dbReference type="PANTHER" id="PTHR47267">
    <property type="match status" value="1"/>
</dbReference>
<dbReference type="InterPro" id="IPR000150">
    <property type="entry name" value="Cof"/>
</dbReference>
<dbReference type="SFLD" id="SFLDG01140">
    <property type="entry name" value="C2.B:_Phosphomannomutase_and_P"/>
    <property type="match status" value="1"/>
</dbReference>
<comment type="cofactor">
    <cofactor evidence="1">
        <name>Mg(2+)</name>
        <dbReference type="ChEBI" id="CHEBI:18420"/>
    </cofactor>
</comment>
<reference evidence="6 7" key="1">
    <citation type="submission" date="2018-08" db="EMBL/GenBank/DDBJ databases">
        <title>Draft genome sequence of Psychrilyobacter sp. strain SD5 isolated from Black Sea water.</title>
        <authorList>
            <person name="Yadav S."/>
            <person name="Villanueva L."/>
            <person name="Damste J.S.S."/>
        </authorList>
    </citation>
    <scope>NUCLEOTIDE SEQUENCE [LARGE SCALE GENOMIC DNA]</scope>
    <source>
        <strain evidence="6 7">SD5</strain>
    </source>
</reference>
<evidence type="ECO:0000256" key="3">
    <source>
        <dbReference type="ARBA" id="ARBA00022801"/>
    </source>
</evidence>
<keyword evidence="4" id="KW-0460">Magnesium</keyword>
<gene>
    <name evidence="6" type="ORF">DYH56_12740</name>
</gene>
<dbReference type="SUPFAM" id="SSF56784">
    <property type="entry name" value="HAD-like"/>
    <property type="match status" value="1"/>
</dbReference>
<comment type="caution">
    <text evidence="6">The sequence shown here is derived from an EMBL/GenBank/DDBJ whole genome shotgun (WGS) entry which is preliminary data.</text>
</comment>
<dbReference type="PANTHER" id="PTHR47267:SF4">
    <property type="entry name" value="PYRIDOXAL PHOSPHATE PHOSPHATASE YIGL"/>
    <property type="match status" value="1"/>
</dbReference>
<dbReference type="RefSeq" id="WP_114643259.1">
    <property type="nucleotide sequence ID" value="NZ_JAACIO010000026.1"/>
</dbReference>
<dbReference type="PROSITE" id="PS01228">
    <property type="entry name" value="COF_1"/>
    <property type="match status" value="1"/>
</dbReference>
<dbReference type="CDD" id="cd07516">
    <property type="entry name" value="HAD_Pase"/>
    <property type="match status" value="1"/>
</dbReference>
<sequence length="268" mass="30427">MKYKAVISDLDGTLLNSEHKISDYTKTVIKSIIDSGVKFFIATGRHHTDVLAIKKILDLDSIMITSNGARVHDEENKEILARDLPLSISREIIDLKLDEEIYVNLYAGDHWYTEKEAQWTEAFHTESGFTYTLANFEDLKNTKITKFFYLHEDPKVMEKLEKKINGLYPDQLNVTMSLPVCLEVMAKDVSKGTAIVEVLKLEDIKIEETIAFGDGLNDLEMLELVGKGFIMQNGSQTLKETLPHLEIIGDNTNDGVAKKLEEIFEIKK</sequence>
<dbReference type="PROSITE" id="PS01229">
    <property type="entry name" value="COF_2"/>
    <property type="match status" value="1"/>
</dbReference>
<dbReference type="InterPro" id="IPR023214">
    <property type="entry name" value="HAD_sf"/>
</dbReference>
<dbReference type="InterPro" id="IPR036412">
    <property type="entry name" value="HAD-like_sf"/>
</dbReference>
<dbReference type="Pfam" id="PF08282">
    <property type="entry name" value="Hydrolase_3"/>
    <property type="match status" value="1"/>
</dbReference>